<protein>
    <submittedName>
        <fullName evidence="1">Antirestriction protein ArdA</fullName>
    </submittedName>
</protein>
<accession>A0ABS6Y5J2</accession>
<dbReference type="Proteomes" id="UP000812077">
    <property type="component" value="Unassembled WGS sequence"/>
</dbReference>
<dbReference type="EMBL" id="JAHXCP010000009">
    <property type="protein sequence ID" value="MBW4754767.1"/>
    <property type="molecule type" value="Genomic_DNA"/>
</dbReference>
<organism evidence="1 2">
    <name type="scientific">Prevotella melaninogenica</name>
    <dbReference type="NCBI Taxonomy" id="28132"/>
    <lineage>
        <taxon>Bacteria</taxon>
        <taxon>Pseudomonadati</taxon>
        <taxon>Bacteroidota</taxon>
        <taxon>Bacteroidia</taxon>
        <taxon>Bacteroidales</taxon>
        <taxon>Prevotellaceae</taxon>
        <taxon>Prevotella</taxon>
    </lineage>
</organism>
<dbReference type="RefSeq" id="WP_219433378.1">
    <property type="nucleotide sequence ID" value="NZ_JAHXCP010000009.1"/>
</dbReference>
<gene>
    <name evidence="1" type="ORF">KZO77_06885</name>
</gene>
<comment type="caution">
    <text evidence="1">The sequence shown here is derived from an EMBL/GenBank/DDBJ whole genome shotgun (WGS) entry which is preliminary data.</text>
</comment>
<name>A0ABS6Y5J2_9BACT</name>
<proteinExistence type="predicted"/>
<dbReference type="Pfam" id="PF07275">
    <property type="entry name" value="ArdA"/>
    <property type="match status" value="1"/>
</dbReference>
<reference evidence="1 2" key="1">
    <citation type="submission" date="2021-07" db="EMBL/GenBank/DDBJ databases">
        <title>Genomic diversity and antimicrobial resistance of Prevotella spp. isolated from chronic lung disease airways.</title>
        <authorList>
            <person name="Webb K.A."/>
            <person name="Olagoke O.S."/>
            <person name="Baird T."/>
            <person name="Neill J."/>
            <person name="Pham A."/>
            <person name="Wells T.J."/>
            <person name="Ramsay K.A."/>
            <person name="Bell S.C."/>
            <person name="Sarovich D.S."/>
            <person name="Price E.P."/>
        </authorList>
    </citation>
    <scope>NUCLEOTIDE SEQUENCE [LARGE SCALE GENOMIC DNA]</scope>
    <source>
        <strain evidence="1 2">SCHI0027.S.6</strain>
    </source>
</reference>
<dbReference type="InterPro" id="IPR009899">
    <property type="entry name" value="ArdA"/>
</dbReference>
<evidence type="ECO:0000313" key="2">
    <source>
        <dbReference type="Proteomes" id="UP000812077"/>
    </source>
</evidence>
<sequence>MKTNFKNIASIKEINARKTALTAYIAHEQDAPALYVGTYAKYNAGDLAGAWINLQACEDKETFLNVCRALHGDEAYPELMYQDFQGFPKELYSECGGVDNLYTYIEALESCENREALAAFLEYFELDDLCEFEDRFIGPFDSEVDFAYDYVDNRELLKDAGNLALYFNYEAYARDLFINNYVFINGFVFFKGNLKQ</sequence>
<evidence type="ECO:0000313" key="1">
    <source>
        <dbReference type="EMBL" id="MBW4754767.1"/>
    </source>
</evidence>
<keyword evidence="2" id="KW-1185">Reference proteome</keyword>